<dbReference type="Pfam" id="PF07885">
    <property type="entry name" value="Ion_trans_2"/>
    <property type="match status" value="1"/>
</dbReference>
<feature type="transmembrane region" description="Helical" evidence="1">
    <location>
        <begin position="48"/>
        <end position="69"/>
    </location>
</feature>
<evidence type="ECO:0000313" key="3">
    <source>
        <dbReference type="EMBL" id="MBB5718321.1"/>
    </source>
</evidence>
<gene>
    <name evidence="3" type="ORF">FHR23_001228</name>
</gene>
<dbReference type="AlphaFoldDB" id="A0A840YX71"/>
<accession>A0A840YX71</accession>
<evidence type="ECO:0000259" key="2">
    <source>
        <dbReference type="Pfam" id="PF07885"/>
    </source>
</evidence>
<feature type="domain" description="Potassium channel" evidence="2">
    <location>
        <begin position="81"/>
        <end position="138"/>
    </location>
</feature>
<keyword evidence="1" id="KW-1133">Transmembrane helix</keyword>
<comment type="caution">
    <text evidence="3">The sequence shown here is derived from an EMBL/GenBank/DDBJ whole genome shotgun (WGS) entry which is preliminary data.</text>
</comment>
<keyword evidence="4" id="KW-1185">Reference proteome</keyword>
<protein>
    <recommendedName>
        <fullName evidence="2">Potassium channel domain-containing protein</fullName>
    </recommendedName>
</protein>
<reference evidence="3 4" key="1">
    <citation type="submission" date="2020-08" db="EMBL/GenBank/DDBJ databases">
        <title>Genomic Encyclopedia of Type Strains, Phase IV (KMG-IV): sequencing the most valuable type-strain genomes for metagenomic binning, comparative biology and taxonomic classification.</title>
        <authorList>
            <person name="Goeker M."/>
        </authorList>
    </citation>
    <scope>NUCLEOTIDE SEQUENCE [LARGE SCALE GENOMIC DNA]</scope>
    <source>
        <strain evidence="3 4">DSM 27203</strain>
    </source>
</reference>
<dbReference type="EMBL" id="JACIJI010000001">
    <property type="protein sequence ID" value="MBB5718321.1"/>
    <property type="molecule type" value="Genomic_DNA"/>
</dbReference>
<evidence type="ECO:0000256" key="1">
    <source>
        <dbReference type="SAM" id="Phobius"/>
    </source>
</evidence>
<evidence type="ECO:0000313" key="4">
    <source>
        <dbReference type="Proteomes" id="UP000554342"/>
    </source>
</evidence>
<dbReference type="SUPFAM" id="SSF81324">
    <property type="entry name" value="Voltage-gated potassium channels"/>
    <property type="match status" value="1"/>
</dbReference>
<feature type="transmembrane region" description="Helical" evidence="1">
    <location>
        <begin position="6"/>
        <end position="27"/>
    </location>
</feature>
<sequence>MFAQLTIATLMVLLTVAIHGAGLLVLTRLMRREVREEHQEIAQGAMHVSARGFIVTLALVLGLFTLHGVEIWLYAALYLFGGALGDLEHAVYFSTITYATIGYDDQGLAIAWRLVAAIEGINGVLLLGWSTAFFVTMVGRIGRR</sequence>
<feature type="transmembrane region" description="Helical" evidence="1">
    <location>
        <begin position="110"/>
        <end position="135"/>
    </location>
</feature>
<keyword evidence="1" id="KW-0472">Membrane</keyword>
<dbReference type="Gene3D" id="1.10.287.70">
    <property type="match status" value="1"/>
</dbReference>
<dbReference type="InterPro" id="IPR013099">
    <property type="entry name" value="K_chnl_dom"/>
</dbReference>
<proteinExistence type="predicted"/>
<dbReference type="Proteomes" id="UP000554342">
    <property type="component" value="Unassembled WGS sequence"/>
</dbReference>
<dbReference type="RefSeq" id="WP_184001971.1">
    <property type="nucleotide sequence ID" value="NZ_BAABIF010000004.1"/>
</dbReference>
<organism evidence="3 4">
    <name type="scientific">Stakelama sediminis</name>
    <dbReference type="NCBI Taxonomy" id="463200"/>
    <lineage>
        <taxon>Bacteria</taxon>
        <taxon>Pseudomonadati</taxon>
        <taxon>Pseudomonadota</taxon>
        <taxon>Alphaproteobacteria</taxon>
        <taxon>Sphingomonadales</taxon>
        <taxon>Sphingomonadaceae</taxon>
        <taxon>Stakelama</taxon>
    </lineage>
</organism>
<keyword evidence="1" id="KW-0812">Transmembrane</keyword>
<name>A0A840YX71_9SPHN</name>